<dbReference type="AlphaFoldDB" id="A0A143HF47"/>
<dbReference type="EMBL" id="CP014806">
    <property type="protein sequence ID" value="AMX00368.1"/>
    <property type="molecule type" value="Genomic_DNA"/>
</dbReference>
<gene>
    <name evidence="1" type="ORF">ATY39_13670</name>
</gene>
<dbReference type="KEGG" id="rst:ATY39_13670"/>
<accession>A0A143HF47</accession>
<sequence>MTIKNLKVLSRKGPIDIPDWIDFAFELGAYINDHGIKYKKSINLILSLPSEQFFSLFIAMGIADKTFSKNKQMRSIRKTVINLEKGSRIIYQDEQSARKASVISVEPSPVFKNEMILKIKDGKIERGIPERYWIDRVILLDEEFDEIKRTRKVSKKQQVGLDNSKLLRALYTSGQLNKVEFYPGDSFYLVGNSGQINEFMGNEIFIYEGVKGTIKDFLYFDNSNSYTNGKFFSSQMKRNDVEINDEVPVIYSDLFSFIKQDKQFTKNPKIILSSRTDNENRLHEVKEELRRELLQSDHKIITEEIVEYLKSTGVQIPLGIEFLAWR</sequence>
<evidence type="ECO:0000313" key="1">
    <source>
        <dbReference type="EMBL" id="AMX00368.1"/>
    </source>
</evidence>
<reference evidence="1 2" key="1">
    <citation type="journal article" date="2016" name="Genome Announc.">
        <title>Whole-Genome Sequence of Rummeliibacillus stabekisii Strain PP9 Isolated from Antarctic Soil.</title>
        <authorList>
            <person name="da Mota F.F."/>
            <person name="Vollu R.E."/>
            <person name="Jurelevicius D."/>
            <person name="Seldin L."/>
        </authorList>
    </citation>
    <scope>NUCLEOTIDE SEQUENCE [LARGE SCALE GENOMIC DNA]</scope>
    <source>
        <strain evidence="1 2">PP9</strain>
    </source>
</reference>
<name>A0A143HF47_9BACL</name>
<dbReference type="OrthoDB" id="2812547at2"/>
<keyword evidence="2" id="KW-1185">Reference proteome</keyword>
<evidence type="ECO:0000313" key="2">
    <source>
        <dbReference type="Proteomes" id="UP000076021"/>
    </source>
</evidence>
<organism evidence="1 2">
    <name type="scientific">Rummeliibacillus stabekisii</name>
    <dbReference type="NCBI Taxonomy" id="241244"/>
    <lineage>
        <taxon>Bacteria</taxon>
        <taxon>Bacillati</taxon>
        <taxon>Bacillota</taxon>
        <taxon>Bacilli</taxon>
        <taxon>Bacillales</taxon>
        <taxon>Caryophanaceae</taxon>
        <taxon>Rummeliibacillus</taxon>
    </lineage>
</organism>
<proteinExistence type="predicted"/>
<protein>
    <submittedName>
        <fullName evidence="1">Uncharacterized protein</fullName>
    </submittedName>
</protein>
<dbReference type="Proteomes" id="UP000076021">
    <property type="component" value="Chromosome"/>
</dbReference>
<dbReference type="STRING" id="241244.ATY39_13670"/>
<reference evidence="2" key="2">
    <citation type="submission" date="2016-03" db="EMBL/GenBank/DDBJ databases">
        <authorList>
            <person name="Ploux O."/>
        </authorList>
    </citation>
    <scope>NUCLEOTIDE SEQUENCE [LARGE SCALE GENOMIC DNA]</scope>
    <source>
        <strain evidence="2">PP9</strain>
    </source>
</reference>